<gene>
    <name evidence="1" type="ORF">HGM15179_022060</name>
</gene>
<dbReference type="AlphaFoldDB" id="A0A8K1FVQ9"/>
<dbReference type="OrthoDB" id="9343989at2759"/>
<name>A0A8K1FVQ9_9PASS</name>
<comment type="caution">
    <text evidence="1">The sequence shown here is derived from an EMBL/GenBank/DDBJ whole genome shotgun (WGS) entry which is preliminary data.</text>
</comment>
<feature type="non-terminal residue" evidence="1">
    <location>
        <position position="87"/>
    </location>
</feature>
<evidence type="ECO:0000313" key="2">
    <source>
        <dbReference type="Proteomes" id="UP000796761"/>
    </source>
</evidence>
<sequence>MAAGPGAAGAARVSSGRDLNCVPEVAGALGAVARQGLILLFQALKQELDFGAYLGLAAHLVPLRGPHNPNLARGLSAHLNSGHHATQ</sequence>
<dbReference type="Gene3D" id="3.20.20.150">
    <property type="entry name" value="Divalent-metal-dependent TIM barrel enzymes"/>
    <property type="match status" value="1"/>
</dbReference>
<dbReference type="EMBL" id="SWJQ01006848">
    <property type="protein sequence ID" value="TRZ05047.1"/>
    <property type="molecule type" value="Genomic_DNA"/>
</dbReference>
<dbReference type="Proteomes" id="UP000796761">
    <property type="component" value="Unassembled WGS sequence"/>
</dbReference>
<organism evidence="1 2">
    <name type="scientific">Zosterops borbonicus</name>
    <dbReference type="NCBI Taxonomy" id="364589"/>
    <lineage>
        <taxon>Eukaryota</taxon>
        <taxon>Metazoa</taxon>
        <taxon>Chordata</taxon>
        <taxon>Craniata</taxon>
        <taxon>Vertebrata</taxon>
        <taxon>Euteleostomi</taxon>
        <taxon>Archelosauria</taxon>
        <taxon>Archosauria</taxon>
        <taxon>Dinosauria</taxon>
        <taxon>Saurischia</taxon>
        <taxon>Theropoda</taxon>
        <taxon>Coelurosauria</taxon>
        <taxon>Aves</taxon>
        <taxon>Neognathae</taxon>
        <taxon>Neoaves</taxon>
        <taxon>Telluraves</taxon>
        <taxon>Australaves</taxon>
        <taxon>Passeriformes</taxon>
        <taxon>Sylvioidea</taxon>
        <taxon>Zosteropidae</taxon>
        <taxon>Zosterops</taxon>
    </lineage>
</organism>
<evidence type="ECO:0000313" key="1">
    <source>
        <dbReference type="EMBL" id="TRZ05047.1"/>
    </source>
</evidence>
<keyword evidence="2" id="KW-1185">Reference proteome</keyword>
<reference evidence="1" key="1">
    <citation type="submission" date="2019-04" db="EMBL/GenBank/DDBJ databases">
        <title>Genome assembly of Zosterops borbonicus 15179.</title>
        <authorList>
            <person name="Leroy T."/>
            <person name="Anselmetti Y."/>
            <person name="Tilak M.-K."/>
            <person name="Nabholz B."/>
        </authorList>
    </citation>
    <scope>NUCLEOTIDE SEQUENCE</scope>
    <source>
        <strain evidence="1">HGM_15179</strain>
        <tissue evidence="1">Muscle</tissue>
    </source>
</reference>
<accession>A0A8K1FVQ9</accession>
<protein>
    <submittedName>
        <fullName evidence="1">Uncharacterized protein</fullName>
    </submittedName>
</protein>
<proteinExistence type="predicted"/>